<dbReference type="Gene3D" id="3.60.15.10">
    <property type="entry name" value="Ribonuclease Z/Hydroxyacylglutathione hydrolase-like"/>
    <property type="match status" value="1"/>
</dbReference>
<dbReference type="AlphaFoldDB" id="A0A7W8YDG0"/>
<keyword evidence="2" id="KW-0378">Hydrolase</keyword>
<reference evidence="2 3" key="1">
    <citation type="submission" date="2020-08" db="EMBL/GenBank/DDBJ databases">
        <title>Sequencing the genomes of 1000 actinobacteria strains.</title>
        <authorList>
            <person name="Klenk H.-P."/>
        </authorList>
    </citation>
    <scope>NUCLEOTIDE SEQUENCE [LARGE SCALE GENOMIC DNA]</scope>
    <source>
        <strain evidence="2 3">DSM 23694</strain>
    </source>
</reference>
<dbReference type="PANTHER" id="PTHR23131:SF0">
    <property type="entry name" value="ENDORIBONUCLEASE LACTB2"/>
    <property type="match status" value="1"/>
</dbReference>
<dbReference type="InterPro" id="IPR050662">
    <property type="entry name" value="Sec-metab_biosynth-thioest"/>
</dbReference>
<evidence type="ECO:0000313" key="2">
    <source>
        <dbReference type="EMBL" id="MBB5599200.1"/>
    </source>
</evidence>
<organism evidence="2 3">
    <name type="scientific">Neomicrococcus lactis</name>
    <dbReference type="NCBI Taxonomy" id="732241"/>
    <lineage>
        <taxon>Bacteria</taxon>
        <taxon>Bacillati</taxon>
        <taxon>Actinomycetota</taxon>
        <taxon>Actinomycetes</taxon>
        <taxon>Micrococcales</taxon>
        <taxon>Micrococcaceae</taxon>
        <taxon>Neomicrococcus</taxon>
    </lineage>
</organism>
<dbReference type="SUPFAM" id="SSF56281">
    <property type="entry name" value="Metallo-hydrolase/oxidoreductase"/>
    <property type="match status" value="1"/>
</dbReference>
<keyword evidence="3" id="KW-1185">Reference proteome</keyword>
<dbReference type="InterPro" id="IPR001279">
    <property type="entry name" value="Metallo-B-lactamas"/>
</dbReference>
<dbReference type="PANTHER" id="PTHR23131">
    <property type="entry name" value="ENDORIBONUCLEASE LACTB2"/>
    <property type="match status" value="1"/>
</dbReference>
<evidence type="ECO:0000259" key="1">
    <source>
        <dbReference type="SMART" id="SM00849"/>
    </source>
</evidence>
<dbReference type="Proteomes" id="UP000523863">
    <property type="component" value="Unassembled WGS sequence"/>
</dbReference>
<dbReference type="Pfam" id="PF00753">
    <property type="entry name" value="Lactamase_B"/>
    <property type="match status" value="1"/>
</dbReference>
<dbReference type="SMART" id="SM00849">
    <property type="entry name" value="Lactamase_B"/>
    <property type="match status" value="1"/>
</dbReference>
<evidence type="ECO:0000313" key="3">
    <source>
        <dbReference type="Proteomes" id="UP000523863"/>
    </source>
</evidence>
<proteinExistence type="predicted"/>
<gene>
    <name evidence="2" type="ORF">BKA12_002280</name>
</gene>
<protein>
    <submittedName>
        <fullName evidence="2">Glyoxylase-like metal-dependent hydrolase (Beta-lactamase superfamily II)</fullName>
    </submittedName>
</protein>
<dbReference type="InterPro" id="IPR036866">
    <property type="entry name" value="RibonucZ/Hydroxyglut_hydro"/>
</dbReference>
<accession>A0A7W8YDG0</accession>
<feature type="domain" description="Metallo-beta-lactamase" evidence="1">
    <location>
        <begin position="31"/>
        <end position="191"/>
    </location>
</feature>
<dbReference type="EMBL" id="JACHBL010000001">
    <property type="protein sequence ID" value="MBB5599200.1"/>
    <property type="molecule type" value="Genomic_DNA"/>
</dbReference>
<dbReference type="InterPro" id="IPR036388">
    <property type="entry name" value="WH-like_DNA-bd_sf"/>
</dbReference>
<comment type="caution">
    <text evidence="2">The sequence shown here is derived from an EMBL/GenBank/DDBJ whole genome shotgun (WGS) entry which is preliminary data.</text>
</comment>
<dbReference type="Gene3D" id="1.10.10.10">
    <property type="entry name" value="Winged helix-like DNA-binding domain superfamily/Winged helix DNA-binding domain"/>
    <property type="match status" value="1"/>
</dbReference>
<dbReference type="CDD" id="cd16278">
    <property type="entry name" value="metallo-hydrolase-like_MBL-fold"/>
    <property type="match status" value="1"/>
</dbReference>
<dbReference type="GO" id="GO:0016787">
    <property type="term" value="F:hydrolase activity"/>
    <property type="evidence" value="ECO:0007669"/>
    <property type="project" value="UniProtKB-KW"/>
</dbReference>
<sequence length="268" mass="29068">MSDASHSAVSTTATRIKLLRANNPGPMTLTGTNTYALSGNDGDSWIIVDPGPSLREHLHQITELGRIELILITHHHPDHTEAIDDVQIRTGAPVRAFLQEHCRAAEPLEDREIIEAAGTTVKVLHTPGHTADSACFIVEDGDRNHARVLTGDTILGQGTTILDYPDGTLVQYLKSLDRLATHPNAKLLPGHGPVGAKLGDVVRYYQEHRADRLGQITSALDKLGLTATDPTALDKVTNLVYSDVPENLKGAARKSVDAQLHYLTEQAR</sequence>
<name>A0A7W8YDG0_9MICC</name>
<dbReference type="RefSeq" id="WP_183643968.1">
    <property type="nucleotide sequence ID" value="NZ_JACHBL010000001.1"/>
</dbReference>